<dbReference type="Proteomes" id="UP000785679">
    <property type="component" value="Unassembled WGS sequence"/>
</dbReference>
<gene>
    <name evidence="2" type="ORF">FGO68_gene16888</name>
</gene>
<keyword evidence="1" id="KW-0472">Membrane</keyword>
<evidence type="ECO:0000313" key="3">
    <source>
        <dbReference type="Proteomes" id="UP000785679"/>
    </source>
</evidence>
<organism evidence="2 3">
    <name type="scientific">Halteria grandinella</name>
    <dbReference type="NCBI Taxonomy" id="5974"/>
    <lineage>
        <taxon>Eukaryota</taxon>
        <taxon>Sar</taxon>
        <taxon>Alveolata</taxon>
        <taxon>Ciliophora</taxon>
        <taxon>Intramacronucleata</taxon>
        <taxon>Spirotrichea</taxon>
        <taxon>Stichotrichia</taxon>
        <taxon>Sporadotrichida</taxon>
        <taxon>Halteriidae</taxon>
        <taxon>Halteria</taxon>
    </lineage>
</organism>
<keyword evidence="1" id="KW-1133">Transmembrane helix</keyword>
<feature type="transmembrane region" description="Helical" evidence="1">
    <location>
        <begin position="51"/>
        <end position="70"/>
    </location>
</feature>
<comment type="caution">
    <text evidence="2">The sequence shown here is derived from an EMBL/GenBank/DDBJ whole genome shotgun (WGS) entry which is preliminary data.</text>
</comment>
<keyword evidence="1" id="KW-0812">Transmembrane</keyword>
<protein>
    <submittedName>
        <fullName evidence="2">Uncharacterized protein</fullName>
    </submittedName>
</protein>
<reference evidence="2" key="1">
    <citation type="submission" date="2019-06" db="EMBL/GenBank/DDBJ databases">
        <authorList>
            <person name="Zheng W."/>
        </authorList>
    </citation>
    <scope>NUCLEOTIDE SEQUENCE</scope>
    <source>
        <strain evidence="2">QDHG01</strain>
    </source>
</reference>
<accession>A0A8J8NZW4</accession>
<evidence type="ECO:0000313" key="2">
    <source>
        <dbReference type="EMBL" id="TNV83385.1"/>
    </source>
</evidence>
<evidence type="ECO:0000256" key="1">
    <source>
        <dbReference type="SAM" id="Phobius"/>
    </source>
</evidence>
<dbReference type="EMBL" id="RRYP01003884">
    <property type="protein sequence ID" value="TNV83385.1"/>
    <property type="molecule type" value="Genomic_DNA"/>
</dbReference>
<dbReference type="AlphaFoldDB" id="A0A8J8NZW4"/>
<name>A0A8J8NZW4_HALGN</name>
<proteinExistence type="predicted"/>
<keyword evidence="3" id="KW-1185">Reference proteome</keyword>
<sequence length="71" mass="8372">MGLNNLRIGRLTATFLIQWTLLYLILGYDEFFQTSAHFGFLKLQLFTGQTGDFLFLDYFGTFFFAITFNFF</sequence>